<gene>
    <name evidence="3" type="ORF">Slati_4219200</name>
</gene>
<dbReference type="Gene3D" id="3.30.420.10">
    <property type="entry name" value="Ribonuclease H-like superfamily/Ribonuclease H"/>
    <property type="match status" value="1"/>
</dbReference>
<comment type="caution">
    <text evidence="3">The sequence shown here is derived from an EMBL/GenBank/DDBJ whole genome shotgun (WGS) entry which is preliminary data.</text>
</comment>
<accession>A0AAW2TAR6</accession>
<evidence type="ECO:0000256" key="1">
    <source>
        <dbReference type="SAM" id="Coils"/>
    </source>
</evidence>
<dbReference type="GO" id="GO:0004523">
    <property type="term" value="F:RNA-DNA hybrid ribonuclease activity"/>
    <property type="evidence" value="ECO:0007669"/>
    <property type="project" value="InterPro"/>
</dbReference>
<dbReference type="InterPro" id="IPR000477">
    <property type="entry name" value="RT_dom"/>
</dbReference>
<dbReference type="Pfam" id="PF13456">
    <property type="entry name" value="RVT_3"/>
    <property type="match status" value="1"/>
</dbReference>
<dbReference type="CDD" id="cd01647">
    <property type="entry name" value="RT_LTR"/>
    <property type="match status" value="1"/>
</dbReference>
<dbReference type="InterPro" id="IPR043502">
    <property type="entry name" value="DNA/RNA_pol_sf"/>
</dbReference>
<dbReference type="CDD" id="cd09279">
    <property type="entry name" value="RNase_HI_like"/>
    <property type="match status" value="1"/>
</dbReference>
<dbReference type="GO" id="GO:0003676">
    <property type="term" value="F:nucleic acid binding"/>
    <property type="evidence" value="ECO:0007669"/>
    <property type="project" value="InterPro"/>
</dbReference>
<dbReference type="Gene3D" id="3.30.70.270">
    <property type="match status" value="1"/>
</dbReference>
<dbReference type="Pfam" id="PF00078">
    <property type="entry name" value="RVT_1"/>
    <property type="match status" value="1"/>
</dbReference>
<dbReference type="PANTHER" id="PTHR48475">
    <property type="entry name" value="RIBONUCLEASE H"/>
    <property type="match status" value="1"/>
</dbReference>
<name>A0AAW2TAR6_9LAMI</name>
<keyword evidence="1" id="KW-0175">Coiled coil</keyword>
<dbReference type="InterPro" id="IPR036397">
    <property type="entry name" value="RNaseH_sf"/>
</dbReference>
<evidence type="ECO:0000259" key="2">
    <source>
        <dbReference type="PROSITE" id="PS50879"/>
    </source>
</evidence>
<dbReference type="AlphaFoldDB" id="A0AAW2TAR6"/>
<dbReference type="PANTHER" id="PTHR48475:SF2">
    <property type="entry name" value="RIBONUCLEASE H"/>
    <property type="match status" value="1"/>
</dbReference>
<protein>
    <recommendedName>
        <fullName evidence="2">RNase H type-1 domain-containing protein</fullName>
    </recommendedName>
</protein>
<dbReference type="InterPro" id="IPR043128">
    <property type="entry name" value="Rev_trsase/Diguanyl_cyclase"/>
</dbReference>
<dbReference type="InterPro" id="IPR002156">
    <property type="entry name" value="RNaseH_domain"/>
</dbReference>
<dbReference type="SUPFAM" id="SSF56672">
    <property type="entry name" value="DNA/RNA polymerases"/>
    <property type="match status" value="1"/>
</dbReference>
<reference evidence="3" key="2">
    <citation type="journal article" date="2024" name="Plant">
        <title>Genomic evolution and insights into agronomic trait innovations of Sesamum species.</title>
        <authorList>
            <person name="Miao H."/>
            <person name="Wang L."/>
            <person name="Qu L."/>
            <person name="Liu H."/>
            <person name="Sun Y."/>
            <person name="Le M."/>
            <person name="Wang Q."/>
            <person name="Wei S."/>
            <person name="Zheng Y."/>
            <person name="Lin W."/>
            <person name="Duan Y."/>
            <person name="Cao H."/>
            <person name="Xiong S."/>
            <person name="Wang X."/>
            <person name="Wei L."/>
            <person name="Li C."/>
            <person name="Ma Q."/>
            <person name="Ju M."/>
            <person name="Zhao R."/>
            <person name="Li G."/>
            <person name="Mu C."/>
            <person name="Tian Q."/>
            <person name="Mei H."/>
            <person name="Zhang T."/>
            <person name="Gao T."/>
            <person name="Zhang H."/>
        </authorList>
    </citation>
    <scope>NUCLEOTIDE SEQUENCE</scope>
    <source>
        <strain evidence="3">KEN1</strain>
    </source>
</reference>
<evidence type="ECO:0000313" key="3">
    <source>
        <dbReference type="EMBL" id="KAL0401893.1"/>
    </source>
</evidence>
<dbReference type="Gene3D" id="3.10.10.10">
    <property type="entry name" value="HIV Type 1 Reverse Transcriptase, subunit A, domain 1"/>
    <property type="match status" value="1"/>
</dbReference>
<feature type="coiled-coil region" evidence="1">
    <location>
        <begin position="193"/>
        <end position="220"/>
    </location>
</feature>
<dbReference type="EMBL" id="JACGWN010000015">
    <property type="protein sequence ID" value="KAL0401893.1"/>
    <property type="molecule type" value="Genomic_DNA"/>
</dbReference>
<sequence>MLNPNDHKRVSFITSGKTYCYVVMAFGLKNAAATYQRLVDRMFGEQLRRNMEVYVDGMLVKSRQMDQHLADLAETFDTLRKYHIKLNPAKCAFGPRSAIKAQALAEFVNEATLIEEDEGSWLFHVDGSSTLIGSGAGVVLTSLEGDKLEYALRFNLKASHNETEYEALIVGIRMALNARAKNLIVHSDSQLVTDQVEGKYEAKEERMKEYLQEIDELTSRLKNF</sequence>
<dbReference type="PROSITE" id="PS50879">
    <property type="entry name" value="RNASE_H_1"/>
    <property type="match status" value="1"/>
</dbReference>
<organism evidence="3">
    <name type="scientific">Sesamum latifolium</name>
    <dbReference type="NCBI Taxonomy" id="2727402"/>
    <lineage>
        <taxon>Eukaryota</taxon>
        <taxon>Viridiplantae</taxon>
        <taxon>Streptophyta</taxon>
        <taxon>Embryophyta</taxon>
        <taxon>Tracheophyta</taxon>
        <taxon>Spermatophyta</taxon>
        <taxon>Magnoliopsida</taxon>
        <taxon>eudicotyledons</taxon>
        <taxon>Gunneridae</taxon>
        <taxon>Pentapetalae</taxon>
        <taxon>asterids</taxon>
        <taxon>lamiids</taxon>
        <taxon>Lamiales</taxon>
        <taxon>Pedaliaceae</taxon>
        <taxon>Sesamum</taxon>
    </lineage>
</organism>
<reference evidence="3" key="1">
    <citation type="submission" date="2020-06" db="EMBL/GenBank/DDBJ databases">
        <authorList>
            <person name="Li T."/>
            <person name="Hu X."/>
            <person name="Zhang T."/>
            <person name="Song X."/>
            <person name="Zhang H."/>
            <person name="Dai N."/>
            <person name="Sheng W."/>
            <person name="Hou X."/>
            <person name="Wei L."/>
        </authorList>
    </citation>
    <scope>NUCLEOTIDE SEQUENCE</scope>
    <source>
        <strain evidence="3">KEN1</strain>
        <tissue evidence="3">Leaf</tissue>
    </source>
</reference>
<proteinExistence type="predicted"/>
<feature type="domain" description="RNase H type-1" evidence="2">
    <location>
        <begin position="117"/>
        <end position="224"/>
    </location>
</feature>